<dbReference type="InParanoid" id="A0A3A9JSB3"/>
<dbReference type="CDD" id="cd01741">
    <property type="entry name" value="GATase1_1"/>
    <property type="match status" value="1"/>
</dbReference>
<evidence type="ECO:0000259" key="1">
    <source>
        <dbReference type="Pfam" id="PF00117"/>
    </source>
</evidence>
<evidence type="ECO:0000313" key="2">
    <source>
        <dbReference type="EMBL" id="RKK03598.1"/>
    </source>
</evidence>
<dbReference type="AlphaFoldDB" id="A0A3A9JSB3"/>
<feature type="domain" description="Glutamine amidotransferase" evidence="1">
    <location>
        <begin position="20"/>
        <end position="170"/>
    </location>
</feature>
<keyword evidence="2" id="KW-0808">Transferase</keyword>
<gene>
    <name evidence="2" type="ORF">D6Z83_13695</name>
    <name evidence="3" type="ORF">EBE87_01525</name>
</gene>
<keyword evidence="2" id="KW-0315">Glutamine amidotransferase</keyword>
<reference evidence="2 5" key="1">
    <citation type="submission" date="2018-09" db="EMBL/GenBank/DDBJ databases">
        <title>Roseomonas sp. nov., isolated from feces of Tibetan antelopes in the Qinghai-Tibet plateau, China.</title>
        <authorList>
            <person name="Tian Z."/>
        </authorList>
    </citation>
    <scope>NUCLEOTIDE SEQUENCE [LARGE SCALE GENOMIC DNA]</scope>
    <source>
        <strain evidence="3 4">Z23</strain>
        <strain evidence="2 5">Z24</strain>
    </source>
</reference>
<dbReference type="GO" id="GO:0016740">
    <property type="term" value="F:transferase activity"/>
    <property type="evidence" value="ECO:0007669"/>
    <property type="project" value="UniProtKB-KW"/>
</dbReference>
<dbReference type="Proteomes" id="UP000274097">
    <property type="component" value="Unassembled WGS sequence"/>
</dbReference>
<dbReference type="PROSITE" id="PS51273">
    <property type="entry name" value="GATASE_TYPE_1"/>
    <property type="match status" value="1"/>
</dbReference>
<comment type="caution">
    <text evidence="2">The sequence shown here is derived from an EMBL/GenBank/DDBJ whole genome shotgun (WGS) entry which is preliminary data.</text>
</comment>
<organism evidence="2 5">
    <name type="scientific">Teichococcus wenyumeiae</name>
    <dbReference type="NCBI Taxonomy" id="2478470"/>
    <lineage>
        <taxon>Bacteria</taxon>
        <taxon>Pseudomonadati</taxon>
        <taxon>Pseudomonadota</taxon>
        <taxon>Alphaproteobacteria</taxon>
        <taxon>Acetobacterales</taxon>
        <taxon>Roseomonadaceae</taxon>
        <taxon>Roseomonas</taxon>
    </lineage>
</organism>
<dbReference type="InterPro" id="IPR029062">
    <property type="entry name" value="Class_I_gatase-like"/>
</dbReference>
<dbReference type="RefSeq" id="WP_120638857.1">
    <property type="nucleotide sequence ID" value="NZ_RAQU01000078.1"/>
</dbReference>
<evidence type="ECO:0000313" key="5">
    <source>
        <dbReference type="Proteomes" id="UP000278036"/>
    </source>
</evidence>
<dbReference type="PANTHER" id="PTHR42695:SF5">
    <property type="entry name" value="GLUTAMINE AMIDOTRANSFERASE YLR126C-RELATED"/>
    <property type="match status" value="1"/>
</dbReference>
<dbReference type="EMBL" id="RAQU01000078">
    <property type="protein sequence ID" value="RKK03598.1"/>
    <property type="molecule type" value="Genomic_DNA"/>
</dbReference>
<dbReference type="InterPro" id="IPR044992">
    <property type="entry name" value="ChyE-like"/>
</dbReference>
<sequence length="227" mass="23784">MRVAIVENSPLAPVGLLGTALERRGARLEVLPGPGLAVHREALDGADFLVSLGSPKAVYDGDDWIRWQVGYLAAAVAAGRPVLGICFGAQLLAAAIGGNVEPTGTLHAGWGEIEAGAGADPAWRGPWLRWHGDHVRLPPQAEVLARAGDTVQAFAIRRAVGLQFHPEAHGGCIANWIGMTPPERLRGVDTAAELALTQAREASHAPAREALLDEVLRRCGVALPAPA</sequence>
<dbReference type="InterPro" id="IPR017926">
    <property type="entry name" value="GATASE"/>
</dbReference>
<dbReference type="Proteomes" id="UP000278036">
    <property type="component" value="Unassembled WGS sequence"/>
</dbReference>
<proteinExistence type="predicted"/>
<dbReference type="Pfam" id="PF00117">
    <property type="entry name" value="GATase"/>
    <property type="match status" value="1"/>
</dbReference>
<dbReference type="Gene3D" id="3.40.50.880">
    <property type="match status" value="1"/>
</dbReference>
<dbReference type="OrthoDB" id="7365442at2"/>
<dbReference type="SUPFAM" id="SSF52317">
    <property type="entry name" value="Class I glutamine amidotransferase-like"/>
    <property type="match status" value="1"/>
</dbReference>
<protein>
    <submittedName>
        <fullName evidence="2">Type 1 glutamine amidotransferase</fullName>
    </submittedName>
</protein>
<dbReference type="EMBL" id="RFLX01000001">
    <property type="protein sequence ID" value="RMI27082.1"/>
    <property type="molecule type" value="Genomic_DNA"/>
</dbReference>
<evidence type="ECO:0000313" key="3">
    <source>
        <dbReference type="EMBL" id="RMI27082.1"/>
    </source>
</evidence>
<name>A0A3A9JSB3_9PROT</name>
<evidence type="ECO:0000313" key="4">
    <source>
        <dbReference type="Proteomes" id="UP000274097"/>
    </source>
</evidence>
<accession>A0A3A9JSB3</accession>
<dbReference type="GO" id="GO:0005829">
    <property type="term" value="C:cytosol"/>
    <property type="evidence" value="ECO:0007669"/>
    <property type="project" value="TreeGrafter"/>
</dbReference>
<dbReference type="PANTHER" id="PTHR42695">
    <property type="entry name" value="GLUTAMINE AMIDOTRANSFERASE YLR126C-RELATED"/>
    <property type="match status" value="1"/>
</dbReference>
<keyword evidence="4" id="KW-1185">Reference proteome</keyword>